<gene>
    <name evidence="1" type="ORF">WJX84_001851</name>
</gene>
<dbReference type="EMBL" id="JALJOV010001868">
    <property type="protein sequence ID" value="KAK9839365.1"/>
    <property type="molecule type" value="Genomic_DNA"/>
</dbReference>
<comment type="caution">
    <text evidence="1">The sequence shown here is derived from an EMBL/GenBank/DDBJ whole genome shotgun (WGS) entry which is preliminary data.</text>
</comment>
<keyword evidence="2" id="KW-1185">Reference proteome</keyword>
<dbReference type="Proteomes" id="UP001485043">
    <property type="component" value="Unassembled WGS sequence"/>
</dbReference>
<evidence type="ECO:0000313" key="2">
    <source>
        <dbReference type="Proteomes" id="UP001485043"/>
    </source>
</evidence>
<organism evidence="1 2">
    <name type="scientific">Apatococcus fuscideae</name>
    <dbReference type="NCBI Taxonomy" id="2026836"/>
    <lineage>
        <taxon>Eukaryota</taxon>
        <taxon>Viridiplantae</taxon>
        <taxon>Chlorophyta</taxon>
        <taxon>core chlorophytes</taxon>
        <taxon>Trebouxiophyceae</taxon>
        <taxon>Chlorellales</taxon>
        <taxon>Chlorellaceae</taxon>
        <taxon>Apatococcus</taxon>
    </lineage>
</organism>
<evidence type="ECO:0000313" key="1">
    <source>
        <dbReference type="EMBL" id="KAK9839365.1"/>
    </source>
</evidence>
<accession>A0AAW1S032</accession>
<protein>
    <submittedName>
        <fullName evidence="1">Uncharacterized protein</fullName>
    </submittedName>
</protein>
<proteinExistence type="predicted"/>
<reference evidence="1 2" key="1">
    <citation type="journal article" date="2024" name="Nat. Commun.">
        <title>Phylogenomics reveals the evolutionary origins of lichenization in chlorophyte algae.</title>
        <authorList>
            <person name="Puginier C."/>
            <person name="Libourel C."/>
            <person name="Otte J."/>
            <person name="Skaloud P."/>
            <person name="Haon M."/>
            <person name="Grisel S."/>
            <person name="Petersen M."/>
            <person name="Berrin J.G."/>
            <person name="Delaux P.M."/>
            <person name="Dal Grande F."/>
            <person name="Keller J."/>
        </authorList>
    </citation>
    <scope>NUCLEOTIDE SEQUENCE [LARGE SCALE GENOMIC DNA]</scope>
    <source>
        <strain evidence="1 2">SAG 2523</strain>
    </source>
</reference>
<sequence length="96" mass="10547">MFQEQWIAAAADKCLAIQEAAQQIHPQAVIRLAFVGYRDYGDEDRVVVRNFVEKQNFQELQAFIGALEATGGDDAAEDIAGGLAMVIPTDLCLKTF</sequence>
<dbReference type="AlphaFoldDB" id="A0AAW1S032"/>
<name>A0AAW1S032_9CHLO</name>